<proteinExistence type="predicted"/>
<dbReference type="AlphaFoldDB" id="A0A2P4Q1G3"/>
<evidence type="ECO:0000256" key="1">
    <source>
        <dbReference type="SAM" id="Phobius"/>
    </source>
</evidence>
<name>A0A2P4Q1G3_RHIID</name>
<keyword evidence="1" id="KW-0472">Membrane</keyword>
<reference evidence="2 3" key="2">
    <citation type="journal article" date="2018" name="New Phytol.">
        <title>High intraspecific genome diversity in the model arbuscular mycorrhizal symbiont Rhizophagus irregularis.</title>
        <authorList>
            <person name="Chen E.C.H."/>
            <person name="Morin E."/>
            <person name="Beaudet D."/>
            <person name="Noel J."/>
            <person name="Yildirir G."/>
            <person name="Ndikumana S."/>
            <person name="Charron P."/>
            <person name="St-Onge C."/>
            <person name="Giorgi J."/>
            <person name="Kruger M."/>
            <person name="Marton T."/>
            <person name="Ropars J."/>
            <person name="Grigoriev I.V."/>
            <person name="Hainaut M."/>
            <person name="Henrissat B."/>
            <person name="Roux C."/>
            <person name="Martin F."/>
            <person name="Corradi N."/>
        </authorList>
    </citation>
    <scope>NUCLEOTIDE SEQUENCE [LARGE SCALE GENOMIC DNA]</scope>
    <source>
        <strain evidence="2 3">DAOM 197198</strain>
    </source>
</reference>
<keyword evidence="1" id="KW-1133">Transmembrane helix</keyword>
<protein>
    <submittedName>
        <fullName evidence="2">Uncharacterized protein</fullName>
    </submittedName>
</protein>
<evidence type="ECO:0000313" key="2">
    <source>
        <dbReference type="EMBL" id="POG71470.1"/>
    </source>
</evidence>
<feature type="transmembrane region" description="Helical" evidence="1">
    <location>
        <begin position="38"/>
        <end position="65"/>
    </location>
</feature>
<keyword evidence="3" id="KW-1185">Reference proteome</keyword>
<feature type="transmembrane region" description="Helical" evidence="1">
    <location>
        <begin position="7"/>
        <end position="26"/>
    </location>
</feature>
<dbReference type="EMBL" id="AUPC02000107">
    <property type="protein sequence ID" value="POG71470.1"/>
    <property type="molecule type" value="Genomic_DNA"/>
</dbReference>
<reference evidence="2 3" key="1">
    <citation type="journal article" date="2013" name="Proc. Natl. Acad. Sci. U.S.A.">
        <title>Genome of an arbuscular mycorrhizal fungus provides insight into the oldest plant symbiosis.</title>
        <authorList>
            <person name="Tisserant E."/>
            <person name="Malbreil M."/>
            <person name="Kuo A."/>
            <person name="Kohler A."/>
            <person name="Symeonidi A."/>
            <person name="Balestrini R."/>
            <person name="Charron P."/>
            <person name="Duensing N."/>
            <person name="Frei Dit Frey N."/>
            <person name="Gianinazzi-Pearson V."/>
            <person name="Gilbert L.B."/>
            <person name="Handa Y."/>
            <person name="Herr J.R."/>
            <person name="Hijri M."/>
            <person name="Koul R."/>
            <person name="Kawaguchi M."/>
            <person name="Krajinski F."/>
            <person name="Lammers P.J."/>
            <person name="Masclaux F.G."/>
            <person name="Murat C."/>
            <person name="Morin E."/>
            <person name="Ndikumana S."/>
            <person name="Pagni M."/>
            <person name="Petitpierre D."/>
            <person name="Requena N."/>
            <person name="Rosikiewicz P."/>
            <person name="Riley R."/>
            <person name="Saito K."/>
            <person name="San Clemente H."/>
            <person name="Shapiro H."/>
            <person name="van Tuinen D."/>
            <person name="Becard G."/>
            <person name="Bonfante P."/>
            <person name="Paszkowski U."/>
            <person name="Shachar-Hill Y.Y."/>
            <person name="Tuskan G.A."/>
            <person name="Young P.W."/>
            <person name="Sanders I.R."/>
            <person name="Henrissat B."/>
            <person name="Rensing S.A."/>
            <person name="Grigoriev I.V."/>
            <person name="Corradi N."/>
            <person name="Roux C."/>
            <person name="Martin F."/>
        </authorList>
    </citation>
    <scope>NUCLEOTIDE SEQUENCE [LARGE SCALE GENOMIC DNA]</scope>
    <source>
        <strain evidence="2 3">DAOM 197198</strain>
    </source>
</reference>
<dbReference type="Proteomes" id="UP000018888">
    <property type="component" value="Unassembled WGS sequence"/>
</dbReference>
<gene>
    <name evidence="2" type="ORF">GLOIN_2v1604571</name>
</gene>
<comment type="caution">
    <text evidence="2">The sequence shown here is derived from an EMBL/GenBank/DDBJ whole genome shotgun (WGS) entry which is preliminary data.</text>
</comment>
<accession>A0A2P4Q1G3</accession>
<organism evidence="2 3">
    <name type="scientific">Rhizophagus irregularis (strain DAOM 181602 / DAOM 197198 / MUCL 43194)</name>
    <name type="common">Arbuscular mycorrhizal fungus</name>
    <name type="synonym">Glomus intraradices</name>
    <dbReference type="NCBI Taxonomy" id="747089"/>
    <lineage>
        <taxon>Eukaryota</taxon>
        <taxon>Fungi</taxon>
        <taxon>Fungi incertae sedis</taxon>
        <taxon>Mucoromycota</taxon>
        <taxon>Glomeromycotina</taxon>
        <taxon>Glomeromycetes</taxon>
        <taxon>Glomerales</taxon>
        <taxon>Glomeraceae</taxon>
        <taxon>Rhizophagus</taxon>
    </lineage>
</organism>
<keyword evidence="1" id="KW-0812">Transmembrane</keyword>
<sequence>MDIVGKILVIVFYSVLQIGKIFLMPQQSYLTSIVEKNGLFIVIISMDHNLVIYVALIPIIGLMMVI</sequence>
<evidence type="ECO:0000313" key="3">
    <source>
        <dbReference type="Proteomes" id="UP000018888"/>
    </source>
</evidence>